<dbReference type="Pfam" id="PF12704">
    <property type="entry name" value="MacB_PCD"/>
    <property type="match status" value="1"/>
</dbReference>
<dbReference type="PANTHER" id="PTHR30489:SF0">
    <property type="entry name" value="LIPOPROTEIN-RELEASING SYSTEM TRANSMEMBRANE PROTEIN LOLE"/>
    <property type="match status" value="1"/>
</dbReference>
<keyword evidence="4 7" id="KW-0812">Transmembrane</keyword>
<dbReference type="InterPro" id="IPR006127">
    <property type="entry name" value="ZnuA-like"/>
</dbReference>
<dbReference type="InterPro" id="IPR003838">
    <property type="entry name" value="ABC3_permease_C"/>
</dbReference>
<dbReference type="EMBL" id="AYYF01001065">
    <property type="protein sequence ID" value="ETK12790.1"/>
    <property type="molecule type" value="Genomic_DNA"/>
</dbReference>
<dbReference type="Pfam" id="PF01297">
    <property type="entry name" value="ZnuA"/>
    <property type="match status" value="1"/>
</dbReference>
<comment type="similarity">
    <text evidence="2">Belongs to the ABC-4 integral membrane protein family. LolC/E subfamily.</text>
</comment>
<evidence type="ECO:0000256" key="4">
    <source>
        <dbReference type="ARBA" id="ARBA00022692"/>
    </source>
</evidence>
<evidence type="ECO:0000256" key="1">
    <source>
        <dbReference type="ARBA" id="ARBA00004651"/>
    </source>
</evidence>
<evidence type="ECO:0000259" key="9">
    <source>
        <dbReference type="Pfam" id="PF12704"/>
    </source>
</evidence>
<gene>
    <name evidence="10" type="ORF">T235_07320</name>
</gene>
<organism evidence="10 11">
    <name type="scientific">Tannerella sp. oral taxon BU063 isolate Cell 8/11</name>
    <dbReference type="NCBI Taxonomy" id="1411915"/>
    <lineage>
        <taxon>Bacteria</taxon>
        <taxon>Pseudomonadati</taxon>
        <taxon>Bacteroidota</taxon>
        <taxon>Bacteroidia</taxon>
        <taxon>Bacteroidales</taxon>
        <taxon>Tannerellaceae</taxon>
        <taxon>Tannerella</taxon>
    </lineage>
</organism>
<dbReference type="InterPro" id="IPR051447">
    <property type="entry name" value="Lipoprotein-release_system"/>
</dbReference>
<dbReference type="Pfam" id="PF02687">
    <property type="entry name" value="FtsX"/>
    <property type="match status" value="1"/>
</dbReference>
<dbReference type="PANTHER" id="PTHR30489">
    <property type="entry name" value="LIPOPROTEIN-RELEASING SYSTEM TRANSMEMBRANE PROTEIN LOLE"/>
    <property type="match status" value="1"/>
</dbReference>
<dbReference type="Gene3D" id="3.40.50.1980">
    <property type="entry name" value="Nitrogenase molybdenum iron protein domain"/>
    <property type="match status" value="2"/>
</dbReference>
<dbReference type="GO" id="GO:0044874">
    <property type="term" value="P:lipoprotein localization to outer membrane"/>
    <property type="evidence" value="ECO:0007669"/>
    <property type="project" value="TreeGrafter"/>
</dbReference>
<feature type="transmembrane region" description="Helical" evidence="7">
    <location>
        <begin position="21"/>
        <end position="46"/>
    </location>
</feature>
<dbReference type="SUPFAM" id="SSF53807">
    <property type="entry name" value="Helical backbone' metal receptor"/>
    <property type="match status" value="1"/>
</dbReference>
<accession>W2D040</accession>
<evidence type="ECO:0000259" key="8">
    <source>
        <dbReference type="Pfam" id="PF02687"/>
    </source>
</evidence>
<evidence type="ECO:0000256" key="3">
    <source>
        <dbReference type="ARBA" id="ARBA00022475"/>
    </source>
</evidence>
<dbReference type="PATRIC" id="fig|1411915.3.peg.591"/>
<feature type="transmembrane region" description="Helical" evidence="7">
    <location>
        <begin position="377"/>
        <end position="398"/>
    </location>
</feature>
<comment type="subcellular location">
    <subcellularLocation>
        <location evidence="1">Cell membrane</location>
        <topology evidence="1">Multi-pass membrane protein</topology>
    </subcellularLocation>
</comment>
<dbReference type="AlphaFoldDB" id="W2D040"/>
<keyword evidence="3" id="KW-1003">Cell membrane</keyword>
<feature type="transmembrane region" description="Helical" evidence="7">
    <location>
        <begin position="324"/>
        <end position="357"/>
    </location>
</feature>
<evidence type="ECO:0000256" key="2">
    <source>
        <dbReference type="ARBA" id="ARBA00005236"/>
    </source>
</evidence>
<evidence type="ECO:0000313" key="10">
    <source>
        <dbReference type="EMBL" id="ETK12790.1"/>
    </source>
</evidence>
<feature type="domain" description="MacB-like periplasmic core" evidence="9">
    <location>
        <begin position="25"/>
        <end position="249"/>
    </location>
</feature>
<evidence type="ECO:0000256" key="6">
    <source>
        <dbReference type="ARBA" id="ARBA00023136"/>
    </source>
</evidence>
<evidence type="ECO:0000313" key="11">
    <source>
        <dbReference type="Proteomes" id="UP000034980"/>
    </source>
</evidence>
<proteinExistence type="inferred from homology"/>
<evidence type="ECO:0000256" key="7">
    <source>
        <dbReference type="SAM" id="Phobius"/>
    </source>
</evidence>
<feature type="transmembrane region" description="Helical" evidence="7">
    <location>
        <begin position="276"/>
        <end position="303"/>
    </location>
</feature>
<evidence type="ECO:0000256" key="5">
    <source>
        <dbReference type="ARBA" id="ARBA00022989"/>
    </source>
</evidence>
<dbReference type="InterPro" id="IPR025857">
    <property type="entry name" value="MacB_PCD"/>
</dbReference>
<evidence type="ECO:0008006" key="12">
    <source>
        <dbReference type="Google" id="ProtNLM"/>
    </source>
</evidence>
<dbReference type="GO" id="GO:0030001">
    <property type="term" value="P:metal ion transport"/>
    <property type="evidence" value="ECO:0007669"/>
    <property type="project" value="InterPro"/>
</dbReference>
<feature type="domain" description="ABC3 transporter permease C-terminal" evidence="8">
    <location>
        <begin position="280"/>
        <end position="403"/>
    </location>
</feature>
<keyword evidence="5 7" id="KW-1133">Transmembrane helix</keyword>
<protein>
    <recommendedName>
        <fullName evidence="12">ABC transporter permease</fullName>
    </recommendedName>
</protein>
<dbReference type="GO" id="GO:0098797">
    <property type="term" value="C:plasma membrane protein complex"/>
    <property type="evidence" value="ECO:0007669"/>
    <property type="project" value="TreeGrafter"/>
</dbReference>
<feature type="transmembrane region" description="Helical" evidence="7">
    <location>
        <begin position="405"/>
        <end position="426"/>
    </location>
</feature>
<keyword evidence="6 7" id="KW-0472">Membrane</keyword>
<dbReference type="GO" id="GO:0046872">
    <property type="term" value="F:metal ion binding"/>
    <property type="evidence" value="ECO:0007669"/>
    <property type="project" value="InterPro"/>
</dbReference>
<reference evidence="10 11" key="1">
    <citation type="submission" date="2013-11" db="EMBL/GenBank/DDBJ databases">
        <title>Single cell genomics of uncultured Tannerella BU063 (oral taxon 286).</title>
        <authorList>
            <person name="Beall C.J."/>
            <person name="Campbell A.G."/>
            <person name="Griffen A.L."/>
            <person name="Podar M."/>
            <person name="Leys E.J."/>
        </authorList>
    </citation>
    <scope>NUCLEOTIDE SEQUENCE [LARGE SCALE GENOMIC DNA]</scope>
    <source>
        <strain evidence="10">Cell 8/11</strain>
    </source>
</reference>
<sequence>MNLPLFIARRYLLAKKSHNAINIISMISVCSVAVATVALVCVLSVFNGFHDLVASMFGHFDPDLKITAVEGKVFIPNTDAMRSVRALPQVEAATEVLQENVLLRYGGRQQIAVAKGVDSAFERTVDLGSVLIDGRYALNEGGTDYAIPGIGLASTLGVNASFTDPIEIYAPKREGRVSASQAATSFQIEYAYVSGVFCIDRPEYDANYLILPIDLVRNMLHYDAGEVSALELKLKAGARVGDLKQQIQQRLGQGFRIEDRFEQQEASFRMMQIEKWMTFLILAFILTIALFNVVSSLSMLIIEKEDDVQMLRSMGASQRLIRRIFLYEGCMIPLLGAVVGIAIGVALCLVQQTFGLIRLGETGAFVSDQYPVRVSPWDLLAIFVTVVAIGGLTSWYPVRSAARRWAVTMPKAAAASLLLFGLLATASCSGGGGQSADDSHRVSVTIEAQRYFAERIGGAHFTIHTVVPPGQSPETFDPTPQEMMAVARSRAYLRVGRIGFEQVWMPTIVEQNPHLQVFDLSQGIRWIDSDPSAHDQHTHGGGDPHIWNAPATARQMAENTLRAFCALDTAHTAVYRAAHASLVAEIDSTDAALHAMLDTLTHRTFIIYHPALTYFAQAYHLKQLAIESDGKEPSAASMKKLIDEARAQRVRVVFVQREFDRKHAESVAREIGARVVIIDPLSAQWKDEMLKIGQALTKP</sequence>
<name>W2D040_9BACT</name>
<comment type="caution">
    <text evidence="10">The sequence shown here is derived from an EMBL/GenBank/DDBJ whole genome shotgun (WGS) entry which is preliminary data.</text>
</comment>
<dbReference type="Proteomes" id="UP000034980">
    <property type="component" value="Unassembled WGS sequence"/>
</dbReference>